<dbReference type="HOGENOM" id="CLU_019505_1_1_11"/>
<reference evidence="2 3" key="2">
    <citation type="journal article" date="2010" name="Stand. Genomic Sci.">
        <title>Complete genome sequence of Xylanimonas cellulosilytica type strain (XIL07).</title>
        <authorList>
            <person name="Foster B."/>
            <person name="Pukall R."/>
            <person name="Abt B."/>
            <person name="Nolan M."/>
            <person name="Glavina Del Rio T."/>
            <person name="Chen F."/>
            <person name="Lucas S."/>
            <person name="Tice H."/>
            <person name="Pitluck S."/>
            <person name="Cheng J.-F."/>
            <person name="Chertkov O."/>
            <person name="Brettin T."/>
            <person name="Han C."/>
            <person name="Detter J.C."/>
            <person name="Bruce D."/>
            <person name="Goodwin L."/>
            <person name="Ivanova N."/>
            <person name="Mavromatis K."/>
            <person name="Pati A."/>
            <person name="Mikhailova N."/>
            <person name="Chen A."/>
            <person name="Palaniappan K."/>
            <person name="Land M."/>
            <person name="Hauser L."/>
            <person name="Chang Y.-J."/>
            <person name="Jeffries C.D."/>
            <person name="Chain P."/>
            <person name="Rohde M."/>
            <person name="Goeker M."/>
            <person name="Bristow J."/>
            <person name="Eisen J.A."/>
            <person name="Markowitz V."/>
            <person name="Hugenholtz P."/>
            <person name="Kyrpides N.C."/>
            <person name="Klenk H.-P."/>
            <person name="Lapidus A."/>
        </authorList>
    </citation>
    <scope>NUCLEOTIDE SEQUENCE [LARGE SCALE GENOMIC DNA]</scope>
    <source>
        <strain evidence="3">DSM 15894 / CECT 5975 / LMG 20990 / XIL07</strain>
    </source>
</reference>
<dbReference type="InterPro" id="IPR006531">
    <property type="entry name" value="Gp5/Vgr_OB"/>
</dbReference>
<dbReference type="eggNOG" id="COG3501">
    <property type="taxonomic scope" value="Bacteria"/>
</dbReference>
<dbReference type="Gene3D" id="2.40.50.230">
    <property type="entry name" value="Gp5 N-terminal domain"/>
    <property type="match status" value="1"/>
</dbReference>
<dbReference type="InterPro" id="IPR037026">
    <property type="entry name" value="Vgr_OB-fold_dom_sf"/>
</dbReference>
<dbReference type="OrthoDB" id="1907165at2"/>
<keyword evidence="3" id="KW-1185">Reference proteome</keyword>
<dbReference type="STRING" id="446471.Xcel_1953"/>
<proteinExistence type="predicted"/>
<organism evidence="2 3">
    <name type="scientific">Xylanimonas cellulosilytica (strain DSM 15894 / JCM 12276 / CECT 5975 / KCTC 9989 / LMG 20990 / NBRC 107835 / XIL07)</name>
    <dbReference type="NCBI Taxonomy" id="446471"/>
    <lineage>
        <taxon>Bacteria</taxon>
        <taxon>Bacillati</taxon>
        <taxon>Actinomycetota</taxon>
        <taxon>Actinomycetes</taxon>
        <taxon>Micrococcales</taxon>
        <taxon>Promicromonosporaceae</taxon>
        <taxon>Xylanimonas</taxon>
    </lineage>
</organism>
<gene>
    <name evidence="2" type="ordered locus">Xcel_1953</name>
</gene>
<dbReference type="Pfam" id="PF04717">
    <property type="entry name" value="Phage_base_V"/>
    <property type="match status" value="1"/>
</dbReference>
<evidence type="ECO:0000259" key="1">
    <source>
        <dbReference type="Pfam" id="PF04717"/>
    </source>
</evidence>
<reference evidence="3" key="1">
    <citation type="submission" date="2009-11" db="EMBL/GenBank/DDBJ databases">
        <title>The complete chromosome of Xylanimonas cellulosilytica DSM 15894.</title>
        <authorList>
            <consortium name="US DOE Joint Genome Institute (JGI-PGF)"/>
            <person name="Lucas S."/>
            <person name="Copeland A."/>
            <person name="Lapidus A."/>
            <person name="Glavina del Rio T."/>
            <person name="Dalin E."/>
            <person name="Tice H."/>
            <person name="Bruce D."/>
            <person name="Goodwin L."/>
            <person name="Pitluck S."/>
            <person name="Kyrpides N."/>
            <person name="Mavromatis K."/>
            <person name="Ivanova N."/>
            <person name="Mikhailova N."/>
            <person name="Foster B."/>
            <person name="Clum A."/>
            <person name="Brettin T."/>
            <person name="Detter J.C."/>
            <person name="Han C."/>
            <person name="Larimer F."/>
            <person name="Land M."/>
            <person name="Hauser L."/>
            <person name="Markowitz V."/>
            <person name="Cheng J.F."/>
            <person name="Hugenholtz P."/>
            <person name="Woyke T."/>
            <person name="Wu D."/>
            <person name="Gehrich-Schroeter G."/>
            <person name="Schneider S."/>
            <person name="Pukall S.R."/>
            <person name="Klenk H.P."/>
            <person name="Eisen J.A."/>
        </authorList>
    </citation>
    <scope>NUCLEOTIDE SEQUENCE [LARGE SCALE GENOMIC DNA]</scope>
    <source>
        <strain evidence="3">DSM 15894 / CECT 5975 / LMG 20990 / XIL07</strain>
    </source>
</reference>
<evidence type="ECO:0000313" key="2">
    <source>
        <dbReference type="EMBL" id="ACZ30972.1"/>
    </source>
</evidence>
<dbReference type="Proteomes" id="UP000002255">
    <property type="component" value="Chromosome"/>
</dbReference>
<dbReference type="SUPFAM" id="SSF69255">
    <property type="entry name" value="gp5 N-terminal domain-like"/>
    <property type="match status" value="1"/>
</dbReference>
<accession>D1BTJ3</accession>
<evidence type="ECO:0000313" key="3">
    <source>
        <dbReference type="Proteomes" id="UP000002255"/>
    </source>
</evidence>
<dbReference type="RefSeq" id="WP_012878714.1">
    <property type="nucleotide sequence ID" value="NC_013530.1"/>
</dbReference>
<protein>
    <submittedName>
        <fullName evidence="2">Rhs element Vgr protein</fullName>
    </submittedName>
</protein>
<dbReference type="KEGG" id="xce:Xcel_1953"/>
<dbReference type="EMBL" id="CP001821">
    <property type="protein sequence ID" value="ACZ30972.1"/>
    <property type="molecule type" value="Genomic_DNA"/>
</dbReference>
<name>D1BTJ3_XYLCX</name>
<sequence length="275" mass="28691">MAHPTMTRIGGIVIALVSDVDDPDELGRVRLRFPWLGAEDSMQSGWVSISSPLAGKERGYFYLPEVDDEALVAFDHGDIDHPYVLGFLHNGVDKPPLQDGIDKHVRRVRSVSGHVLDLDDRGGKEQIVLKSQGGHRLELRDGDGTVLLASAAGQKVTMTDSPAEITVETTSGTTVTVTDAPSAVTVRTQAGVSVAVADTGVTVSAPTASVKVTALAAEVTATAEVKVTAPSVAISAPMIRLDAAMVQVSGVLQCSTLISQAVVSTSYTPGVGNLL</sequence>
<dbReference type="SUPFAM" id="SSF69349">
    <property type="entry name" value="Phage fibre proteins"/>
    <property type="match status" value="1"/>
</dbReference>
<dbReference type="AlphaFoldDB" id="D1BTJ3"/>
<feature type="domain" description="Gp5/Type VI secretion system Vgr protein OB-fold" evidence="1">
    <location>
        <begin position="14"/>
        <end position="89"/>
    </location>
</feature>